<organism evidence="2 3">
    <name type="scientific">Solanum commersonii</name>
    <name type="common">Commerson's wild potato</name>
    <name type="synonym">Commerson's nightshade</name>
    <dbReference type="NCBI Taxonomy" id="4109"/>
    <lineage>
        <taxon>Eukaryota</taxon>
        <taxon>Viridiplantae</taxon>
        <taxon>Streptophyta</taxon>
        <taxon>Embryophyta</taxon>
        <taxon>Tracheophyta</taxon>
        <taxon>Spermatophyta</taxon>
        <taxon>Magnoliopsida</taxon>
        <taxon>eudicotyledons</taxon>
        <taxon>Gunneridae</taxon>
        <taxon>Pentapetalae</taxon>
        <taxon>asterids</taxon>
        <taxon>lamiids</taxon>
        <taxon>Solanales</taxon>
        <taxon>Solanaceae</taxon>
        <taxon>Solanoideae</taxon>
        <taxon>Solaneae</taxon>
        <taxon>Solanum</taxon>
    </lineage>
</organism>
<feature type="compositionally biased region" description="Low complexity" evidence="1">
    <location>
        <begin position="73"/>
        <end position="84"/>
    </location>
</feature>
<evidence type="ECO:0008006" key="4">
    <source>
        <dbReference type="Google" id="ProtNLM"/>
    </source>
</evidence>
<dbReference type="AlphaFoldDB" id="A0A9J5YHV9"/>
<evidence type="ECO:0000313" key="2">
    <source>
        <dbReference type="EMBL" id="KAG5599637.1"/>
    </source>
</evidence>
<name>A0A9J5YHV9_SOLCO</name>
<evidence type="ECO:0000313" key="3">
    <source>
        <dbReference type="Proteomes" id="UP000824120"/>
    </source>
</evidence>
<comment type="caution">
    <text evidence="2">The sequence shown here is derived from an EMBL/GenBank/DDBJ whole genome shotgun (WGS) entry which is preliminary data.</text>
</comment>
<sequence length="119" mass="12610">MCLYGKSKIHASLVYRGDSISFLASNQPETDEELIAVHEEETQESHDESIFRDLLNLMGSVVHPVIQLSLTETSTATPSGSGTSIPLEVSAGTETRDQTDASGTDALIQTDAQADGATA</sequence>
<accession>A0A9J5YHV9</accession>
<protein>
    <recommendedName>
        <fullName evidence="4">Integrase core domain containing protein</fullName>
    </recommendedName>
</protein>
<proteinExistence type="predicted"/>
<gene>
    <name evidence="2" type="ORF">H5410_031007</name>
</gene>
<dbReference type="EMBL" id="JACXVP010000006">
    <property type="protein sequence ID" value="KAG5599637.1"/>
    <property type="molecule type" value="Genomic_DNA"/>
</dbReference>
<feature type="region of interest" description="Disordered" evidence="1">
    <location>
        <begin position="73"/>
        <end position="119"/>
    </location>
</feature>
<reference evidence="2 3" key="1">
    <citation type="submission" date="2020-09" db="EMBL/GenBank/DDBJ databases">
        <title>De no assembly of potato wild relative species, Solanum commersonii.</title>
        <authorList>
            <person name="Cho K."/>
        </authorList>
    </citation>
    <scope>NUCLEOTIDE SEQUENCE [LARGE SCALE GENOMIC DNA]</scope>
    <source>
        <strain evidence="2">LZ3.2</strain>
        <tissue evidence="2">Leaf</tissue>
    </source>
</reference>
<dbReference type="Proteomes" id="UP000824120">
    <property type="component" value="Chromosome 6"/>
</dbReference>
<evidence type="ECO:0000256" key="1">
    <source>
        <dbReference type="SAM" id="MobiDB-lite"/>
    </source>
</evidence>
<keyword evidence="3" id="KW-1185">Reference proteome</keyword>